<dbReference type="EMBL" id="CP113520">
    <property type="protein sequence ID" value="WAJ29991.1"/>
    <property type="molecule type" value="Genomic_DNA"/>
</dbReference>
<accession>A0ACD4NT11</accession>
<sequence>MSEFRQQSAAARLRAFRRIASHSISSDEGANAILAGSVLLLSCGFFAWVVSTAAKDPTFFERQLIAGMRSSNVDPITTGSTAAPADETGPAIPVPAVVRNGEVDPADYSIVALFESEAVVAAGDELWRVKVGSTLPGLGAVLAIETEAGGTGRVRTEKAVLSASR</sequence>
<evidence type="ECO:0000313" key="2">
    <source>
        <dbReference type="Proteomes" id="UP001163223"/>
    </source>
</evidence>
<name>A0ACD4NT11_9HYPH</name>
<protein>
    <submittedName>
        <fullName evidence="1">Uncharacterized protein</fullName>
    </submittedName>
</protein>
<reference evidence="1" key="1">
    <citation type="submission" date="2022-11" db="EMBL/GenBank/DDBJ databases">
        <title>beta-Carotene-producing bacterium, Jeongeuplla avenae sp. nov., alleviates the salt stress of Arabidopsis seedlings.</title>
        <authorList>
            <person name="Jiang L."/>
            <person name="Lee J."/>
        </authorList>
    </citation>
    <scope>NUCLEOTIDE SEQUENCE</scope>
    <source>
        <strain evidence="1">DY_R2A_6</strain>
    </source>
</reference>
<proteinExistence type="predicted"/>
<evidence type="ECO:0000313" key="1">
    <source>
        <dbReference type="EMBL" id="WAJ29991.1"/>
    </source>
</evidence>
<keyword evidence="2" id="KW-1185">Reference proteome</keyword>
<organism evidence="1 2">
    <name type="scientific">Antarcticirhabdus aurantiaca</name>
    <dbReference type="NCBI Taxonomy" id="2606717"/>
    <lineage>
        <taxon>Bacteria</taxon>
        <taxon>Pseudomonadati</taxon>
        <taxon>Pseudomonadota</taxon>
        <taxon>Alphaproteobacteria</taxon>
        <taxon>Hyphomicrobiales</taxon>
        <taxon>Aurantimonadaceae</taxon>
        <taxon>Antarcticirhabdus</taxon>
    </lineage>
</organism>
<dbReference type="Proteomes" id="UP001163223">
    <property type="component" value="Chromosome"/>
</dbReference>
<gene>
    <name evidence="1" type="ORF">OXU80_07210</name>
</gene>